<protein>
    <submittedName>
        <fullName evidence="1">Uncharacterized protein</fullName>
    </submittedName>
</protein>
<sequence length="73" mass="7890">MRQNPTIPSTHGLQQYREDTPVHGDSIVAVLSWRTLSSQIVRATIPGGPIGIISMSMTARPGQSVHDTSFMAT</sequence>
<gene>
    <name evidence="1" type="ORF">F2Q69_00025106</name>
</gene>
<evidence type="ECO:0000313" key="1">
    <source>
        <dbReference type="EMBL" id="KAF3538212.1"/>
    </source>
</evidence>
<evidence type="ECO:0000313" key="2">
    <source>
        <dbReference type="Proteomes" id="UP000712600"/>
    </source>
</evidence>
<name>A0A8S9QES8_BRACR</name>
<organism evidence="1 2">
    <name type="scientific">Brassica cretica</name>
    <name type="common">Mustard</name>
    <dbReference type="NCBI Taxonomy" id="69181"/>
    <lineage>
        <taxon>Eukaryota</taxon>
        <taxon>Viridiplantae</taxon>
        <taxon>Streptophyta</taxon>
        <taxon>Embryophyta</taxon>
        <taxon>Tracheophyta</taxon>
        <taxon>Spermatophyta</taxon>
        <taxon>Magnoliopsida</taxon>
        <taxon>eudicotyledons</taxon>
        <taxon>Gunneridae</taxon>
        <taxon>Pentapetalae</taxon>
        <taxon>rosids</taxon>
        <taxon>malvids</taxon>
        <taxon>Brassicales</taxon>
        <taxon>Brassicaceae</taxon>
        <taxon>Brassiceae</taxon>
        <taxon>Brassica</taxon>
    </lineage>
</organism>
<accession>A0A8S9QES8</accession>
<reference evidence="1" key="1">
    <citation type="submission" date="2019-12" db="EMBL/GenBank/DDBJ databases">
        <title>Genome sequencing and annotation of Brassica cretica.</title>
        <authorList>
            <person name="Studholme D.J."/>
            <person name="Sarris P."/>
        </authorList>
    </citation>
    <scope>NUCLEOTIDE SEQUENCE</scope>
    <source>
        <strain evidence="1">PFS-109/04</strain>
        <tissue evidence="1">Leaf</tissue>
    </source>
</reference>
<dbReference type="EMBL" id="QGKX02001290">
    <property type="protein sequence ID" value="KAF3538212.1"/>
    <property type="molecule type" value="Genomic_DNA"/>
</dbReference>
<proteinExistence type="predicted"/>
<comment type="caution">
    <text evidence="1">The sequence shown here is derived from an EMBL/GenBank/DDBJ whole genome shotgun (WGS) entry which is preliminary data.</text>
</comment>
<dbReference type="Proteomes" id="UP000712600">
    <property type="component" value="Unassembled WGS sequence"/>
</dbReference>
<dbReference type="AlphaFoldDB" id="A0A8S9QES8"/>